<dbReference type="SUPFAM" id="SSF56672">
    <property type="entry name" value="DNA/RNA polymerases"/>
    <property type="match status" value="1"/>
</dbReference>
<dbReference type="InterPro" id="IPR036691">
    <property type="entry name" value="Endo/exonu/phosph_ase_sf"/>
</dbReference>
<feature type="domain" description="Reverse transcriptase" evidence="1">
    <location>
        <begin position="627"/>
        <end position="887"/>
    </location>
</feature>
<evidence type="ECO:0000259" key="1">
    <source>
        <dbReference type="PROSITE" id="PS50878"/>
    </source>
</evidence>
<organism evidence="2 3">
    <name type="scientific">Cannabis sativa</name>
    <name type="common">Hemp</name>
    <name type="synonym">Marijuana</name>
    <dbReference type="NCBI Taxonomy" id="3483"/>
    <lineage>
        <taxon>Eukaryota</taxon>
        <taxon>Viridiplantae</taxon>
        <taxon>Streptophyta</taxon>
        <taxon>Embryophyta</taxon>
        <taxon>Tracheophyta</taxon>
        <taxon>Spermatophyta</taxon>
        <taxon>Magnoliopsida</taxon>
        <taxon>eudicotyledons</taxon>
        <taxon>Gunneridae</taxon>
        <taxon>Pentapetalae</taxon>
        <taxon>rosids</taxon>
        <taxon>fabids</taxon>
        <taxon>Rosales</taxon>
        <taxon>Cannabaceae</taxon>
        <taxon>Cannabis</taxon>
    </lineage>
</organism>
<dbReference type="Pfam" id="PF00078">
    <property type="entry name" value="RVT_1"/>
    <property type="match status" value="1"/>
</dbReference>
<evidence type="ECO:0000313" key="2">
    <source>
        <dbReference type="EnsemblPlants" id="cds.evm.model.05.1878"/>
    </source>
</evidence>
<protein>
    <recommendedName>
        <fullName evidence="1">Reverse transcriptase domain-containing protein</fullName>
    </recommendedName>
</protein>
<dbReference type="InterPro" id="IPR000477">
    <property type="entry name" value="RT_dom"/>
</dbReference>
<dbReference type="Gene3D" id="3.60.10.10">
    <property type="entry name" value="Endonuclease/exonuclease/phosphatase"/>
    <property type="match status" value="1"/>
</dbReference>
<keyword evidence="3" id="KW-1185">Reference proteome</keyword>
<dbReference type="SUPFAM" id="SSF56219">
    <property type="entry name" value="DNase I-like"/>
    <property type="match status" value="1"/>
</dbReference>
<dbReference type="PANTHER" id="PTHR46890">
    <property type="entry name" value="NON-LTR RETROLELEMENT REVERSE TRANSCRIPTASE-LIKE PROTEIN-RELATED"/>
    <property type="match status" value="1"/>
</dbReference>
<dbReference type="PANTHER" id="PTHR46890:SF43">
    <property type="entry name" value="NON-LTR RETROELEMENT REVERSE TRANSCRIPTASE"/>
    <property type="match status" value="1"/>
</dbReference>
<reference evidence="2" key="1">
    <citation type="submission" date="2018-11" db="EMBL/GenBank/DDBJ databases">
        <authorList>
            <person name="Grassa J C."/>
        </authorList>
    </citation>
    <scope>NUCLEOTIDE SEQUENCE [LARGE SCALE GENOMIC DNA]</scope>
</reference>
<sequence length="1050" mass="119995">MKVSGKKTKRKGLNSSAEVKKMKTMDEILGVAPLEFSDDDEDDEQLKDTSQKLFQPLSPDSSLRLLQRQDEIAADFGFFLAANQECQSSISKGVTITPPIFRPDSMKFPTGAQLLYVASLVPIHLSRYWMVLLDEFGKARPVIMKAWDPNLNLKKEDIRTVPIWIQLEDLEVKYWGQKYLFKIVGKLGKPIMEDAITKERDKLTYPRVLIEDFPDLIYFDNEHGIKVSVAVKYEWKPIVCKHCQGMGHTSEDCRRKEGKKQEWVVKDKSKTKDLGAELQKNLGDFQPVTKDKRNHCFVTFVYGFNNEEGRLKLWQELMLYKTYVPWVVLGDFNDILERDERIGARVKYNPSSFKDCIVACNLEDVKFGGSFFTWNNKQKGEDRIYSKIDKVMANRSWMDSFPIAEALFLNEGLFNHTPALLTVYPSIPSGRKPFKGTKMYQIVAKLKALKPVLQEINRQGFHDIQIAEKKAKINLEESQKALQGDPLNIDLQQAEQAFRENYLCCLRKLTSLSSVRNPRILSIAASNGEKVEDPEQVTQAFLDYYQGLLGTKMQGRLQVKHTVIAEGPVLSESHAEFLLQEFSESEVKNAVFSIRGIKSPGPDGFGSYFFQDNWELIGKDICEAVSSFLQSGNLLKEINSTVITLIPKIKCPNKVSDFRPISCCNVLYKVATKLICSRLKHILPGLVSLNQGGFIKGRYIAHNIMICQDLIRSYAKKGAKPNCMFKIDLQKAYDTLDWDFLEEMLRELKFPSKFISLIMTCVKSPRYSLMFNGSLHGFFEAKRGLRQGDPMSPLLFVLGMEYLSRILIKVGKKEDFNFHERCGELRLNHLSFADDILLFCKGDFKSMYFLLQGLLLFSLTSGLNVNKEKSAIYCSGAGSISWEKICTPKKEGGLSIMNIASWNIAGMAKHVWAVANKKDNLWVKLVHCVYIKQQDWWEYNAPTTSIWYWRKMVEIKNKIKQVQQLQQFTAVKYQISNDVESLAELEVHSDSLHGLLKCIRKSKASKFCKGVKMAVVAALAYAIWRDRNDLLWNATSNHAADLVKQVKWAV</sequence>
<accession>A0A803PNA5</accession>
<proteinExistence type="predicted"/>
<name>A0A803PNA5_CANSA</name>
<dbReference type="CDD" id="cd01650">
    <property type="entry name" value="RT_nLTR_like"/>
    <property type="match status" value="1"/>
</dbReference>
<reference evidence="2" key="2">
    <citation type="submission" date="2021-03" db="UniProtKB">
        <authorList>
            <consortium name="EnsemblPlants"/>
        </authorList>
    </citation>
    <scope>IDENTIFICATION</scope>
</reference>
<dbReference type="Proteomes" id="UP000596661">
    <property type="component" value="Chromosome 5"/>
</dbReference>
<dbReference type="AlphaFoldDB" id="A0A803PNA5"/>
<dbReference type="PROSITE" id="PS50878">
    <property type="entry name" value="RT_POL"/>
    <property type="match status" value="1"/>
</dbReference>
<dbReference type="EnsemblPlants" id="evm.model.05.1878">
    <property type="protein sequence ID" value="cds.evm.model.05.1878"/>
    <property type="gene ID" value="evm.TU.05.1878"/>
</dbReference>
<evidence type="ECO:0000313" key="3">
    <source>
        <dbReference type="Proteomes" id="UP000596661"/>
    </source>
</evidence>
<dbReference type="Gramene" id="evm.model.05.1878">
    <property type="protein sequence ID" value="cds.evm.model.05.1878"/>
    <property type="gene ID" value="evm.TU.05.1878"/>
</dbReference>
<dbReference type="InterPro" id="IPR043502">
    <property type="entry name" value="DNA/RNA_pol_sf"/>
</dbReference>
<dbReference type="EMBL" id="UZAU01000547">
    <property type="status" value="NOT_ANNOTATED_CDS"/>
    <property type="molecule type" value="Genomic_DNA"/>
</dbReference>
<dbReference type="InterPro" id="IPR052343">
    <property type="entry name" value="Retrotransposon-Effector_Assoc"/>
</dbReference>